<feature type="domain" description="RRM" evidence="12">
    <location>
        <begin position="13"/>
        <end position="91"/>
    </location>
</feature>
<dbReference type="GO" id="GO:0005686">
    <property type="term" value="C:U2 snRNP"/>
    <property type="evidence" value="ECO:0007669"/>
    <property type="project" value="TreeGrafter"/>
</dbReference>
<evidence type="ECO:0000256" key="6">
    <source>
        <dbReference type="ARBA" id="ARBA00022884"/>
    </source>
</evidence>
<dbReference type="Gene3D" id="3.30.70.330">
    <property type="match status" value="2"/>
</dbReference>
<dbReference type="InterPro" id="IPR035979">
    <property type="entry name" value="RBD_domain_sf"/>
</dbReference>
<dbReference type="Proteomes" id="UP000046393">
    <property type="component" value="Unplaced"/>
</dbReference>
<reference evidence="14" key="1">
    <citation type="submission" date="2017-02" db="UniProtKB">
        <authorList>
            <consortium name="WormBaseParasite"/>
        </authorList>
    </citation>
    <scope>IDENTIFICATION</scope>
</reference>
<evidence type="ECO:0000256" key="9">
    <source>
        <dbReference type="ARBA" id="ARBA00070533"/>
    </source>
</evidence>
<dbReference type="GO" id="GO:0006397">
    <property type="term" value="P:mRNA processing"/>
    <property type="evidence" value="ECO:0007669"/>
    <property type="project" value="UniProtKB-KW"/>
</dbReference>
<keyword evidence="3" id="KW-0507">mRNA processing</keyword>
<dbReference type="STRING" id="451379.A0A0N5AWZ8"/>
<feature type="compositionally biased region" description="Pro residues" evidence="11">
    <location>
        <begin position="223"/>
        <end position="309"/>
    </location>
</feature>
<feature type="compositionally biased region" description="Pro residues" evidence="11">
    <location>
        <begin position="317"/>
        <end position="337"/>
    </location>
</feature>
<dbReference type="GO" id="GO:0005730">
    <property type="term" value="C:nucleolus"/>
    <property type="evidence" value="ECO:0007669"/>
    <property type="project" value="TreeGrafter"/>
</dbReference>
<dbReference type="InterPro" id="IPR000504">
    <property type="entry name" value="RRM_dom"/>
</dbReference>
<keyword evidence="13" id="KW-1185">Reference proteome</keyword>
<evidence type="ECO:0000256" key="11">
    <source>
        <dbReference type="SAM" id="MobiDB-lite"/>
    </source>
</evidence>
<evidence type="ECO:0000256" key="3">
    <source>
        <dbReference type="ARBA" id="ARBA00022664"/>
    </source>
</evidence>
<dbReference type="SUPFAM" id="SSF54928">
    <property type="entry name" value="RNA-binding domain, RBD"/>
    <property type="match status" value="1"/>
</dbReference>
<accession>A0A0N5AWZ8</accession>
<evidence type="ECO:0000313" key="13">
    <source>
        <dbReference type="Proteomes" id="UP000046393"/>
    </source>
</evidence>
<evidence type="ECO:0000256" key="8">
    <source>
        <dbReference type="ARBA" id="ARBA00023242"/>
    </source>
</evidence>
<name>A0A0N5AWZ8_9BILA</name>
<dbReference type="GO" id="GO:0071011">
    <property type="term" value="C:precatalytic spliceosome"/>
    <property type="evidence" value="ECO:0007669"/>
    <property type="project" value="TreeGrafter"/>
</dbReference>
<keyword evidence="5" id="KW-0677">Repeat</keyword>
<dbReference type="SMART" id="SM00360">
    <property type="entry name" value="RRM"/>
    <property type="match status" value="2"/>
</dbReference>
<dbReference type="PANTHER" id="PTHR48030:SF3">
    <property type="entry name" value="SPLICING FACTOR 3B SUBUNIT 4"/>
    <property type="match status" value="1"/>
</dbReference>
<comment type="similarity">
    <text evidence="2">Belongs to the SF3B4 family.</text>
</comment>
<comment type="subcellular location">
    <subcellularLocation>
        <location evidence="1">Nucleus</location>
    </subcellularLocation>
</comment>
<keyword evidence="8" id="KW-0539">Nucleus</keyword>
<dbReference type="InterPro" id="IPR012677">
    <property type="entry name" value="Nucleotide-bd_a/b_plait_sf"/>
</dbReference>
<dbReference type="GO" id="GO:0048026">
    <property type="term" value="P:positive regulation of mRNA splicing, via spliceosome"/>
    <property type="evidence" value="ECO:0007669"/>
    <property type="project" value="TreeGrafter"/>
</dbReference>
<dbReference type="AlphaFoldDB" id="A0A0N5AWZ8"/>
<dbReference type="InterPro" id="IPR052084">
    <property type="entry name" value="SF3B4_spliceosome_assoc"/>
</dbReference>
<dbReference type="PROSITE" id="PS50102">
    <property type="entry name" value="RRM"/>
    <property type="match status" value="2"/>
</dbReference>
<feature type="compositionally biased region" description="Low complexity" evidence="11">
    <location>
        <begin position="380"/>
        <end position="402"/>
    </location>
</feature>
<sequence length="432" mass="45404">MSAGPIQERNQDATIYVGGLDEKVTDAILWELFVQAGPVVSVNMPKDRVTNSHQGFGFVEFMGEEDADYAIKIMNMIKLYGKPIKVNKASAHEKNLDVGANIFVGNLDPEVDEKLLFDTFSAFGVILQVPKIMRDPETGNSKGFAFINFASFEASDLAIEAMNGQFLCNRAITVSYAFKKDAKGERHGTVAERTLAAKNPLFPSDKPNQNFWDPKMAMLPGIGQPPVPPPPVPPIPPPILPPPIGAPPPGMFPPPPPPVPTPGATPIPPPPPPPAPPTPLGTPRPPPPMSGLYLSPPPLWGMPPPPPVTPGTRTAPTPTPPPPPPTHMYSRMPPPPFFAGSRTPFPPPPPPGGVRMMRPPPPPVIRPPNPPPPPTSATTSAVPGVSAPASNPVPAAAVATSPEQGVQALNQPAAGTGSVPVSVPAVTQPSEQ</sequence>
<protein>
    <recommendedName>
        <fullName evidence="9">Splicing factor 3B subunit 4</fullName>
    </recommendedName>
</protein>
<evidence type="ECO:0000256" key="1">
    <source>
        <dbReference type="ARBA" id="ARBA00004123"/>
    </source>
</evidence>
<evidence type="ECO:0000256" key="4">
    <source>
        <dbReference type="ARBA" id="ARBA00022728"/>
    </source>
</evidence>
<keyword evidence="7" id="KW-0508">mRNA splicing</keyword>
<evidence type="ECO:0000256" key="5">
    <source>
        <dbReference type="ARBA" id="ARBA00022737"/>
    </source>
</evidence>
<dbReference type="CDD" id="cd12335">
    <property type="entry name" value="RRM2_SF3B4"/>
    <property type="match status" value="1"/>
</dbReference>
<dbReference type="GO" id="GO:0008380">
    <property type="term" value="P:RNA splicing"/>
    <property type="evidence" value="ECO:0007669"/>
    <property type="project" value="UniProtKB-KW"/>
</dbReference>
<evidence type="ECO:0000259" key="12">
    <source>
        <dbReference type="PROSITE" id="PS50102"/>
    </source>
</evidence>
<proteinExistence type="inferred from homology"/>
<dbReference type="WBParaSite" id="SMUV_0000946501-mRNA-1">
    <property type="protein sequence ID" value="SMUV_0000946501-mRNA-1"/>
    <property type="gene ID" value="SMUV_0000946501"/>
</dbReference>
<dbReference type="PRINTS" id="PR01217">
    <property type="entry name" value="PRICHEXTENSN"/>
</dbReference>
<keyword evidence="6 10" id="KW-0694">RNA-binding</keyword>
<evidence type="ECO:0000256" key="7">
    <source>
        <dbReference type="ARBA" id="ARBA00023187"/>
    </source>
</evidence>
<dbReference type="PANTHER" id="PTHR48030">
    <property type="entry name" value="SPLICING FACTOR 3B SUBUNIT 4"/>
    <property type="match status" value="1"/>
</dbReference>
<feature type="compositionally biased region" description="Pro residues" evidence="11">
    <location>
        <begin position="344"/>
        <end position="375"/>
    </location>
</feature>
<dbReference type="Pfam" id="PF00076">
    <property type="entry name" value="RRM_1"/>
    <property type="match status" value="2"/>
</dbReference>
<evidence type="ECO:0000256" key="10">
    <source>
        <dbReference type="PROSITE-ProRule" id="PRU00176"/>
    </source>
</evidence>
<dbReference type="InterPro" id="IPR034158">
    <property type="entry name" value="SF3B4_RRM1"/>
</dbReference>
<feature type="region of interest" description="Disordered" evidence="11">
    <location>
        <begin position="199"/>
        <end position="432"/>
    </location>
</feature>
<dbReference type="InterPro" id="IPR034159">
    <property type="entry name" value="SF3B4_RRM2"/>
</dbReference>
<evidence type="ECO:0000256" key="2">
    <source>
        <dbReference type="ARBA" id="ARBA00008363"/>
    </source>
</evidence>
<dbReference type="FunFam" id="3.30.70.330:FF:000141">
    <property type="entry name" value="Splicing factor 3b subunit 4"/>
    <property type="match status" value="1"/>
</dbReference>
<feature type="domain" description="RRM" evidence="12">
    <location>
        <begin position="100"/>
        <end position="179"/>
    </location>
</feature>
<keyword evidence="4" id="KW-0747">Spliceosome</keyword>
<dbReference type="FunFam" id="3.30.70.330:FF:000059">
    <property type="entry name" value="splicing factor 3B subunit 4"/>
    <property type="match status" value="1"/>
</dbReference>
<dbReference type="CDD" id="cd12334">
    <property type="entry name" value="RRM1_SF3B4"/>
    <property type="match status" value="1"/>
</dbReference>
<dbReference type="GO" id="GO:0003723">
    <property type="term" value="F:RNA binding"/>
    <property type="evidence" value="ECO:0007669"/>
    <property type="project" value="UniProtKB-UniRule"/>
</dbReference>
<organism evidence="13 14">
    <name type="scientific">Syphacia muris</name>
    <dbReference type="NCBI Taxonomy" id="451379"/>
    <lineage>
        <taxon>Eukaryota</taxon>
        <taxon>Metazoa</taxon>
        <taxon>Ecdysozoa</taxon>
        <taxon>Nematoda</taxon>
        <taxon>Chromadorea</taxon>
        <taxon>Rhabditida</taxon>
        <taxon>Spirurina</taxon>
        <taxon>Oxyuridomorpha</taxon>
        <taxon>Oxyuroidea</taxon>
        <taxon>Oxyuridae</taxon>
        <taxon>Syphacia</taxon>
    </lineage>
</organism>
<evidence type="ECO:0000313" key="14">
    <source>
        <dbReference type="WBParaSite" id="SMUV_0000946501-mRNA-1"/>
    </source>
</evidence>